<dbReference type="CDD" id="cd00861">
    <property type="entry name" value="ProRS_anticodon_short"/>
    <property type="match status" value="1"/>
</dbReference>
<sequence>MKWSQTLIPTLKESPSEAEIDSHKLMIRAGLIRRITSGAYAYLPLGTLVLNKVIAIVREEMNRSGAIEVFLPALQHLDLLKESGRLDVFGADLITFQDRHGKETVLSPTHEEVITYIVKNEINSYKQLPITLYQIQTKFRDEMRPRFGVLRSKEFIMKDAYSFDLDEKGLNNSYQLMYDAYCRIFDRCRLDYIIAEADSGAMGGDASHEFMVPSPVGEDILILCRNCGYSANRERAEAAPLPQQENYSLRKLEEIYTPDKRTIREISDFLNISQHHMVKTLIYTSQEQLFAVLLRGDHEVNEARLSGVLGLKSFELASRETIERATGANVGFTGPVGLKIKIIADQAVTTLSNFVTGANKTDYHLLNVNSERDFKIDQIANIRYVTQGDNCPHCNHVLEISQGIEIGHVFKLGTKYTSALKAHYLDADGKEKPKVMGCYGIGVNRIIAAIIEISHDENGIIWPMSLAPYHVIIIPVNVKDTICMDAARSIYDDMTNMKGIDVLLDDRDLRPGVKFKDADLIGIPVKIIIGKKYTETKELEIKLRKSGEVFLTHIENTKQELERIRQHLIKTERSAN</sequence>
<evidence type="ECO:0000256" key="3">
    <source>
        <dbReference type="ARBA" id="ARBA00022490"/>
    </source>
</evidence>
<dbReference type="GO" id="GO:0004827">
    <property type="term" value="F:proline-tRNA ligase activity"/>
    <property type="evidence" value="ECO:0007669"/>
    <property type="project" value="UniProtKB-UniRule"/>
</dbReference>
<evidence type="ECO:0000256" key="7">
    <source>
        <dbReference type="ARBA" id="ARBA00022917"/>
    </source>
</evidence>
<dbReference type="RefSeq" id="WP_099326123.1">
    <property type="nucleotide sequence ID" value="NZ_LT934425.1"/>
</dbReference>
<evidence type="ECO:0000313" key="15">
    <source>
        <dbReference type="Proteomes" id="UP000221734"/>
    </source>
</evidence>
<dbReference type="InterPro" id="IPR002316">
    <property type="entry name" value="Pro-tRNA-ligase_IIa"/>
</dbReference>
<comment type="subunit">
    <text evidence="2 12">Homodimer.</text>
</comment>
<comment type="similarity">
    <text evidence="11 12">Belongs to the class-II aminoacyl-tRNA synthetase family. ProS type 1 subfamily.</text>
</comment>
<dbReference type="InterPro" id="IPR036621">
    <property type="entry name" value="Anticodon-bd_dom_sf"/>
</dbReference>
<evidence type="ECO:0000256" key="2">
    <source>
        <dbReference type="ARBA" id="ARBA00011738"/>
    </source>
</evidence>
<comment type="function">
    <text evidence="10 12">Catalyzes the attachment of proline to tRNA(Pro) in a two-step reaction: proline is first activated by ATP to form Pro-AMP and then transferred to the acceptor end of tRNA(Pro). As ProRS can inadvertently accommodate and process non-cognate amino acids such as alanine and cysteine, to avoid such errors it has two additional distinct editing activities against alanine. One activity is designated as 'pretransfer' editing and involves the tRNA(Pro)-independent hydrolysis of activated Ala-AMP. The other activity is designated 'posttransfer' editing and involves deacylation of mischarged Ala-tRNA(Pro). The misacylated Cys-tRNA(Pro) is not edited by ProRS.</text>
</comment>
<evidence type="ECO:0000259" key="13">
    <source>
        <dbReference type="PROSITE" id="PS50862"/>
    </source>
</evidence>
<dbReference type="KEGG" id="kst:KSMBR1_3080"/>
<keyword evidence="4 12" id="KW-0436">Ligase</keyword>
<dbReference type="InterPro" id="IPR036754">
    <property type="entry name" value="YbaK/aa-tRNA-synt-asso_dom_sf"/>
</dbReference>
<dbReference type="GO" id="GO:0002161">
    <property type="term" value="F:aminoacyl-tRNA deacylase activity"/>
    <property type="evidence" value="ECO:0007669"/>
    <property type="project" value="InterPro"/>
</dbReference>
<dbReference type="PRINTS" id="PR01046">
    <property type="entry name" value="TRNASYNTHPRO"/>
</dbReference>
<feature type="domain" description="Aminoacyl-transfer RNA synthetases class-II family profile" evidence="13">
    <location>
        <begin position="33"/>
        <end position="463"/>
    </location>
</feature>
<dbReference type="SUPFAM" id="SSF55681">
    <property type="entry name" value="Class II aaRS and biotin synthetases"/>
    <property type="match status" value="1"/>
</dbReference>
<keyword evidence="3 12" id="KW-0963">Cytoplasm</keyword>
<evidence type="ECO:0000256" key="5">
    <source>
        <dbReference type="ARBA" id="ARBA00022741"/>
    </source>
</evidence>
<dbReference type="GO" id="GO:0005829">
    <property type="term" value="C:cytosol"/>
    <property type="evidence" value="ECO:0007669"/>
    <property type="project" value="TreeGrafter"/>
</dbReference>
<dbReference type="PANTHER" id="PTHR42753">
    <property type="entry name" value="MITOCHONDRIAL RIBOSOME PROTEIN L39/PROLYL-TRNA LIGASE FAMILY MEMBER"/>
    <property type="match status" value="1"/>
</dbReference>
<evidence type="ECO:0000256" key="9">
    <source>
        <dbReference type="ARBA" id="ARBA00047671"/>
    </source>
</evidence>
<dbReference type="InterPro" id="IPR004500">
    <property type="entry name" value="Pro-tRNA-synth_IIa_bac-type"/>
</dbReference>
<proteinExistence type="inferred from homology"/>
<dbReference type="InterPro" id="IPR033730">
    <property type="entry name" value="ProRS_core_prok"/>
</dbReference>
<dbReference type="EC" id="6.1.1.15" evidence="12"/>
<dbReference type="HAMAP" id="MF_01569">
    <property type="entry name" value="Pro_tRNA_synth_type1"/>
    <property type="match status" value="1"/>
</dbReference>
<dbReference type="Proteomes" id="UP000221734">
    <property type="component" value="Chromosome Kuenenia_stuttgartiensis_MBR1"/>
</dbReference>
<dbReference type="AlphaFoldDB" id="A0A2C9CIY0"/>
<comment type="catalytic activity">
    <reaction evidence="9 12">
        <text>tRNA(Pro) + L-proline + ATP = L-prolyl-tRNA(Pro) + AMP + diphosphate</text>
        <dbReference type="Rhea" id="RHEA:14305"/>
        <dbReference type="Rhea" id="RHEA-COMP:9700"/>
        <dbReference type="Rhea" id="RHEA-COMP:9702"/>
        <dbReference type="ChEBI" id="CHEBI:30616"/>
        <dbReference type="ChEBI" id="CHEBI:33019"/>
        <dbReference type="ChEBI" id="CHEBI:60039"/>
        <dbReference type="ChEBI" id="CHEBI:78442"/>
        <dbReference type="ChEBI" id="CHEBI:78532"/>
        <dbReference type="ChEBI" id="CHEBI:456215"/>
        <dbReference type="EC" id="6.1.1.15"/>
    </reaction>
</comment>
<dbReference type="InterPro" id="IPR004154">
    <property type="entry name" value="Anticodon-bd"/>
</dbReference>
<gene>
    <name evidence="12 14" type="primary">proS</name>
    <name evidence="14" type="ORF">KSMBR1_3080</name>
</gene>
<dbReference type="NCBIfam" id="NF006625">
    <property type="entry name" value="PRK09194.1"/>
    <property type="match status" value="1"/>
</dbReference>
<evidence type="ECO:0000256" key="4">
    <source>
        <dbReference type="ARBA" id="ARBA00022598"/>
    </source>
</evidence>
<dbReference type="PANTHER" id="PTHR42753:SF2">
    <property type="entry name" value="PROLINE--TRNA LIGASE"/>
    <property type="match status" value="1"/>
</dbReference>
<keyword evidence="8 12" id="KW-0030">Aminoacyl-tRNA synthetase</keyword>
<protein>
    <recommendedName>
        <fullName evidence="12">Proline--tRNA ligase</fullName>
        <ecNumber evidence="12">6.1.1.15</ecNumber>
    </recommendedName>
    <alternativeName>
        <fullName evidence="12">Prolyl-tRNA synthetase</fullName>
        <shortName evidence="12">ProRS</shortName>
    </alternativeName>
</protein>
<dbReference type="InterPro" id="IPR007214">
    <property type="entry name" value="YbaK/aa-tRNA-synth-assoc-dom"/>
</dbReference>
<dbReference type="CDD" id="cd00779">
    <property type="entry name" value="ProRS_core_prok"/>
    <property type="match status" value="1"/>
</dbReference>
<dbReference type="InterPro" id="IPR050062">
    <property type="entry name" value="Pro-tRNA_synthetase"/>
</dbReference>
<dbReference type="Pfam" id="PF03129">
    <property type="entry name" value="HGTP_anticodon"/>
    <property type="match status" value="1"/>
</dbReference>
<evidence type="ECO:0000256" key="1">
    <source>
        <dbReference type="ARBA" id="ARBA00004496"/>
    </source>
</evidence>
<dbReference type="Gene3D" id="3.30.930.10">
    <property type="entry name" value="Bira Bifunctional Protein, Domain 2"/>
    <property type="match status" value="2"/>
</dbReference>
<dbReference type="InterPro" id="IPR045864">
    <property type="entry name" value="aa-tRNA-synth_II/BPL/LPL"/>
</dbReference>
<dbReference type="GO" id="GO:0005524">
    <property type="term" value="F:ATP binding"/>
    <property type="evidence" value="ECO:0007669"/>
    <property type="project" value="UniProtKB-UniRule"/>
</dbReference>
<reference evidence="15" key="1">
    <citation type="submission" date="2017-10" db="EMBL/GenBank/DDBJ databases">
        <authorList>
            <person name="Frank J."/>
        </authorList>
    </citation>
    <scope>NUCLEOTIDE SEQUENCE [LARGE SCALE GENOMIC DNA]</scope>
</reference>
<dbReference type="SUPFAM" id="SSF55826">
    <property type="entry name" value="YbaK/ProRS associated domain"/>
    <property type="match status" value="1"/>
</dbReference>
<dbReference type="NCBIfam" id="TIGR00409">
    <property type="entry name" value="proS_fam_II"/>
    <property type="match status" value="1"/>
</dbReference>
<comment type="domain">
    <text evidence="12">Consists of three domains: the N-terminal catalytic domain, the editing domain and the C-terminal anticodon-binding domain.</text>
</comment>
<keyword evidence="5 12" id="KW-0547">Nucleotide-binding</keyword>
<dbReference type="InterPro" id="IPR006195">
    <property type="entry name" value="aa-tRNA-synth_II"/>
</dbReference>
<dbReference type="CDD" id="cd04334">
    <property type="entry name" value="ProRS-INS"/>
    <property type="match status" value="1"/>
</dbReference>
<comment type="subcellular location">
    <subcellularLocation>
        <location evidence="1 12">Cytoplasm</location>
    </subcellularLocation>
</comment>
<dbReference type="OrthoDB" id="9809052at2"/>
<dbReference type="Gene3D" id="3.40.50.800">
    <property type="entry name" value="Anticodon-binding domain"/>
    <property type="match status" value="1"/>
</dbReference>
<dbReference type="FunFam" id="3.30.930.10:FF:000066">
    <property type="entry name" value="Proline--tRNA ligase"/>
    <property type="match status" value="1"/>
</dbReference>
<evidence type="ECO:0000256" key="10">
    <source>
        <dbReference type="ARBA" id="ARBA00053664"/>
    </source>
</evidence>
<dbReference type="EMBL" id="LT934425">
    <property type="protein sequence ID" value="SOH05558.1"/>
    <property type="molecule type" value="Genomic_DNA"/>
</dbReference>
<evidence type="ECO:0000313" key="14">
    <source>
        <dbReference type="EMBL" id="SOH05558.1"/>
    </source>
</evidence>
<dbReference type="Pfam" id="PF04073">
    <property type="entry name" value="tRNA_edit"/>
    <property type="match status" value="1"/>
</dbReference>
<evidence type="ECO:0000256" key="11">
    <source>
        <dbReference type="ARBA" id="ARBA00060755"/>
    </source>
</evidence>
<dbReference type="FunFam" id="3.30.930.10:FF:000065">
    <property type="entry name" value="Proline--tRNA ligase"/>
    <property type="match status" value="1"/>
</dbReference>
<name>A0A2C9CIY0_KUEST</name>
<evidence type="ECO:0000256" key="6">
    <source>
        <dbReference type="ARBA" id="ARBA00022840"/>
    </source>
</evidence>
<dbReference type="PROSITE" id="PS50862">
    <property type="entry name" value="AA_TRNA_LIGASE_II"/>
    <property type="match status" value="1"/>
</dbReference>
<keyword evidence="7 12" id="KW-0648">Protein biosynthesis</keyword>
<keyword evidence="6 12" id="KW-0067">ATP-binding</keyword>
<dbReference type="SUPFAM" id="SSF52954">
    <property type="entry name" value="Class II aaRS ABD-related"/>
    <property type="match status" value="1"/>
</dbReference>
<dbReference type="GO" id="GO:0006433">
    <property type="term" value="P:prolyl-tRNA aminoacylation"/>
    <property type="evidence" value="ECO:0007669"/>
    <property type="project" value="UniProtKB-UniRule"/>
</dbReference>
<keyword evidence="15" id="KW-1185">Reference proteome</keyword>
<dbReference type="InterPro" id="IPR002314">
    <property type="entry name" value="aa-tRNA-synt_IIb"/>
</dbReference>
<evidence type="ECO:0000256" key="8">
    <source>
        <dbReference type="ARBA" id="ARBA00023146"/>
    </source>
</evidence>
<accession>A0A2C9CIY0</accession>
<evidence type="ECO:0000256" key="12">
    <source>
        <dbReference type="HAMAP-Rule" id="MF_01569"/>
    </source>
</evidence>
<dbReference type="InterPro" id="IPR044140">
    <property type="entry name" value="ProRS_anticodon_short"/>
</dbReference>
<organism evidence="14 15">
    <name type="scientific">Kuenenia stuttgartiensis</name>
    <dbReference type="NCBI Taxonomy" id="174633"/>
    <lineage>
        <taxon>Bacteria</taxon>
        <taxon>Pseudomonadati</taxon>
        <taxon>Planctomycetota</taxon>
        <taxon>Candidatus Brocadiia</taxon>
        <taxon>Candidatus Brocadiales</taxon>
        <taxon>Candidatus Brocadiaceae</taxon>
        <taxon>Candidatus Kuenenia</taxon>
    </lineage>
</organism>
<dbReference type="Pfam" id="PF00587">
    <property type="entry name" value="tRNA-synt_2b"/>
    <property type="match status" value="1"/>
</dbReference>
<dbReference type="InterPro" id="IPR023717">
    <property type="entry name" value="Pro-tRNA-Synthase_IIa_type1"/>
</dbReference>